<gene>
    <name evidence="1" type="ORF">V3328_23850</name>
</gene>
<dbReference type="AlphaFoldDB" id="A0AAW9S010"/>
<comment type="caution">
    <text evidence="1">The sequence shown here is derived from an EMBL/GenBank/DDBJ whole genome shotgun (WGS) entry which is preliminary data.</text>
</comment>
<reference evidence="1 2" key="1">
    <citation type="submission" date="2024-02" db="EMBL/GenBank/DDBJ databases">
        <title>Genome analysis and characterization of Microbaculum marinisediminis sp. nov., isolated from marine sediment.</title>
        <authorList>
            <person name="Du Z.-J."/>
            <person name="Ye Y.-Q."/>
            <person name="Zhang Z.-R."/>
            <person name="Yuan S.-M."/>
            <person name="Zhang X.-Y."/>
        </authorList>
    </citation>
    <scope>NUCLEOTIDE SEQUENCE [LARGE SCALE GENOMIC DNA]</scope>
    <source>
        <strain evidence="1 2">SDUM1044001</strain>
    </source>
</reference>
<evidence type="ECO:0000313" key="2">
    <source>
        <dbReference type="Proteomes" id="UP001378188"/>
    </source>
</evidence>
<evidence type="ECO:0000313" key="1">
    <source>
        <dbReference type="EMBL" id="MEJ8574534.1"/>
    </source>
</evidence>
<dbReference type="InterPro" id="IPR025833">
    <property type="entry name" value="GDYXXLXY"/>
</dbReference>
<proteinExistence type="predicted"/>
<protein>
    <submittedName>
        <fullName evidence="1">GDYXXLXY domain-containing protein</fullName>
    </submittedName>
</protein>
<keyword evidence="2" id="KW-1185">Reference proteome</keyword>
<dbReference type="EMBL" id="JAZHOF010000012">
    <property type="protein sequence ID" value="MEJ8574534.1"/>
    <property type="molecule type" value="Genomic_DNA"/>
</dbReference>
<organism evidence="1 2">
    <name type="scientific">Microbaculum marinum</name>
    <dbReference type="NCBI Taxonomy" id="1764581"/>
    <lineage>
        <taxon>Bacteria</taxon>
        <taxon>Pseudomonadati</taxon>
        <taxon>Pseudomonadota</taxon>
        <taxon>Alphaproteobacteria</taxon>
        <taxon>Hyphomicrobiales</taxon>
        <taxon>Tepidamorphaceae</taxon>
        <taxon>Microbaculum</taxon>
    </lineage>
</organism>
<name>A0AAW9S010_9HYPH</name>
<dbReference type="RefSeq" id="WP_340332232.1">
    <property type="nucleotide sequence ID" value="NZ_JAZHOF010000012.1"/>
</dbReference>
<accession>A0AAW9S010</accession>
<sequence>MMRPGILLRLLIVLVLQTAALGWMVLDRAELLRSGTEVTLAVVPVDPRDLFRGDFVQLDYDITTLRPGMIGGDTEFSENDHVWVALDTSLSGPAQPIGIFRHRPPTLPERAVIQGRVRSVYEGSSPVDDPDACPSPCRTLRVDYGIEQYFVPEGEGRNIENLRDDSRVNVVVAIGGKGEAAIKKLLIDGVERYEEPLF</sequence>
<dbReference type="Proteomes" id="UP001378188">
    <property type="component" value="Unassembled WGS sequence"/>
</dbReference>
<dbReference type="Pfam" id="PF14345">
    <property type="entry name" value="GDYXXLXY"/>
    <property type="match status" value="1"/>
</dbReference>